<evidence type="ECO:0000313" key="8">
    <source>
        <dbReference type="EMBL" id="ETJ36462.1"/>
    </source>
</evidence>
<protein>
    <submittedName>
        <fullName evidence="8">Bicyclomycin resistance protein</fullName>
    </submittedName>
</protein>
<name>W1Y1P6_9ZZZZ</name>
<evidence type="ECO:0000256" key="2">
    <source>
        <dbReference type="ARBA" id="ARBA00022448"/>
    </source>
</evidence>
<keyword evidence="2" id="KW-0813">Transport</keyword>
<dbReference type="PANTHER" id="PTHR23502">
    <property type="entry name" value="MAJOR FACILITATOR SUPERFAMILY"/>
    <property type="match status" value="1"/>
</dbReference>
<accession>W1Y1P6</accession>
<dbReference type="PROSITE" id="PS50850">
    <property type="entry name" value="MFS"/>
    <property type="match status" value="1"/>
</dbReference>
<dbReference type="InterPro" id="IPR036259">
    <property type="entry name" value="MFS_trans_sf"/>
</dbReference>
<keyword evidence="3 6" id="KW-0812">Transmembrane</keyword>
<evidence type="ECO:0000256" key="4">
    <source>
        <dbReference type="ARBA" id="ARBA00022989"/>
    </source>
</evidence>
<evidence type="ECO:0000256" key="1">
    <source>
        <dbReference type="ARBA" id="ARBA00004141"/>
    </source>
</evidence>
<evidence type="ECO:0000256" key="5">
    <source>
        <dbReference type="ARBA" id="ARBA00023136"/>
    </source>
</evidence>
<evidence type="ECO:0000256" key="3">
    <source>
        <dbReference type="ARBA" id="ARBA00022692"/>
    </source>
</evidence>
<keyword evidence="4 6" id="KW-1133">Transmembrane helix</keyword>
<evidence type="ECO:0000256" key="6">
    <source>
        <dbReference type="SAM" id="Phobius"/>
    </source>
</evidence>
<comment type="subcellular location">
    <subcellularLocation>
        <location evidence="1">Membrane</location>
        <topology evidence="1">Multi-pass membrane protein</topology>
    </subcellularLocation>
</comment>
<feature type="transmembrane region" description="Helical" evidence="6">
    <location>
        <begin position="50"/>
        <end position="72"/>
    </location>
</feature>
<dbReference type="InterPro" id="IPR011701">
    <property type="entry name" value="MFS"/>
</dbReference>
<dbReference type="EMBL" id="AZMM01009279">
    <property type="protein sequence ID" value="ETJ36462.1"/>
    <property type="molecule type" value="Genomic_DNA"/>
</dbReference>
<keyword evidence="5 6" id="KW-0472">Membrane</keyword>
<feature type="transmembrane region" description="Helical" evidence="6">
    <location>
        <begin position="12"/>
        <end position="30"/>
    </location>
</feature>
<comment type="caution">
    <text evidence="8">The sequence shown here is derived from an EMBL/GenBank/DDBJ whole genome shotgun (WGS) entry which is preliminary data.</text>
</comment>
<dbReference type="GO" id="GO:0005886">
    <property type="term" value="C:plasma membrane"/>
    <property type="evidence" value="ECO:0007669"/>
    <property type="project" value="TreeGrafter"/>
</dbReference>
<evidence type="ECO:0000259" key="7">
    <source>
        <dbReference type="PROSITE" id="PS50850"/>
    </source>
</evidence>
<feature type="domain" description="Major facilitator superfamily (MFS) profile" evidence="7">
    <location>
        <begin position="6"/>
        <end position="92"/>
    </location>
</feature>
<gene>
    <name evidence="8" type="ORF">Q604_UNBC09279G0001</name>
</gene>
<dbReference type="PANTHER" id="PTHR23502:SF132">
    <property type="entry name" value="POLYAMINE TRANSPORTER 2-RELATED"/>
    <property type="match status" value="1"/>
</dbReference>
<organism evidence="8">
    <name type="scientific">human gut metagenome</name>
    <dbReference type="NCBI Taxonomy" id="408170"/>
    <lineage>
        <taxon>unclassified sequences</taxon>
        <taxon>metagenomes</taxon>
        <taxon>organismal metagenomes</taxon>
    </lineage>
</organism>
<sequence length="92" mass="10322">MKSQAVIHRKNILFFTIGLSLLTIMGILGVDTYLPSIPDIAKEFRQNIPSMQLSIMVYTICIGFGQLIFGPLSDSIGRRRIMLSGAIIYHHE</sequence>
<dbReference type="Pfam" id="PF07690">
    <property type="entry name" value="MFS_1"/>
    <property type="match status" value="1"/>
</dbReference>
<dbReference type="GO" id="GO:0022857">
    <property type="term" value="F:transmembrane transporter activity"/>
    <property type="evidence" value="ECO:0007669"/>
    <property type="project" value="InterPro"/>
</dbReference>
<dbReference type="Gene3D" id="1.20.1720.10">
    <property type="entry name" value="Multidrug resistance protein D"/>
    <property type="match status" value="1"/>
</dbReference>
<proteinExistence type="predicted"/>
<dbReference type="InterPro" id="IPR020846">
    <property type="entry name" value="MFS_dom"/>
</dbReference>
<reference evidence="8" key="1">
    <citation type="submission" date="2013-12" db="EMBL/GenBank/DDBJ databases">
        <title>A Varibaculum cambriense genome reconstructed from a premature infant gut community with otherwise low bacterial novelty that shifts toward anaerobic metabolism during the third week of life.</title>
        <authorList>
            <person name="Brown C.T."/>
            <person name="Sharon I."/>
            <person name="Thomas B.C."/>
            <person name="Castelle C.J."/>
            <person name="Morowitz M.J."/>
            <person name="Banfield J.F."/>
        </authorList>
    </citation>
    <scope>NUCLEOTIDE SEQUENCE</scope>
</reference>
<dbReference type="SUPFAM" id="SSF103473">
    <property type="entry name" value="MFS general substrate transporter"/>
    <property type="match status" value="1"/>
</dbReference>
<dbReference type="AlphaFoldDB" id="W1Y1P6"/>